<evidence type="ECO:0000313" key="2">
    <source>
        <dbReference type="WBParaSite" id="nRc.2.0.1.t09618-RA"/>
    </source>
</evidence>
<keyword evidence="1" id="KW-1185">Reference proteome</keyword>
<reference evidence="2" key="1">
    <citation type="submission" date="2022-11" db="UniProtKB">
        <authorList>
            <consortium name="WormBaseParasite"/>
        </authorList>
    </citation>
    <scope>IDENTIFICATION</scope>
</reference>
<protein>
    <submittedName>
        <fullName evidence="2">Uncharacterized protein</fullName>
    </submittedName>
</protein>
<dbReference type="AlphaFoldDB" id="A0A915I655"/>
<evidence type="ECO:0000313" key="1">
    <source>
        <dbReference type="Proteomes" id="UP000887565"/>
    </source>
</evidence>
<organism evidence="1 2">
    <name type="scientific">Romanomermis culicivorax</name>
    <name type="common">Nematode worm</name>
    <dbReference type="NCBI Taxonomy" id="13658"/>
    <lineage>
        <taxon>Eukaryota</taxon>
        <taxon>Metazoa</taxon>
        <taxon>Ecdysozoa</taxon>
        <taxon>Nematoda</taxon>
        <taxon>Enoplea</taxon>
        <taxon>Dorylaimia</taxon>
        <taxon>Mermithida</taxon>
        <taxon>Mermithoidea</taxon>
        <taxon>Mermithidae</taxon>
        <taxon>Romanomermis</taxon>
    </lineage>
</organism>
<dbReference type="WBParaSite" id="nRc.2.0.1.t09618-RA">
    <property type="protein sequence ID" value="nRc.2.0.1.t09618-RA"/>
    <property type="gene ID" value="nRc.2.0.1.g09618"/>
</dbReference>
<sequence>MASIVALGLIENPETKTLDTIIFDEDHLADINLCKSMKRLRRSTCNAYEDLEGLLMKVEESSKIKTLATNDKILFVHRLGKVSSGVMSGMMIKSLLVDAIQGNLVGVAINTGFLLSNLVISAGSVKMMKQGAKLTEEGKLLFGSILKLSGPFLARCPSFFFVGYDLYNHLHSNDSSSQNSVAIATDTAYITLDIAESAIEMAEIIADVEGISAITGPIGWTVGAALLIGSDLYRAVKQVEKISTVIPLTTVETVYEGIRGFIGLNPSSKVMSLIYDEQEHAKLVQEILKTMSAEPMVKRFVSPLKMSENCSIDNYMDFTTEKQSFVGLRTLPNLSDEFSYFCSTPDYSYCKGPTIKKSAEILFSKKTHAYMCTAAIGIETQYADSKLTYFRLGDGFDKIKAFEHNPNVFEIGNGKKVVTGGNEDDIFLVNGNKITGVLDGGYGYNFLNLAGVEGNFSLFINHKAIVSTETESAQSAMNITFKNIDQIQGRPNAPDFVETWCFLFKLNTLGGYDEVNSDNIIVPYSNCIYDLTIILHSNTFVSNEALYGQFKYHVENLEHGSSSLAIKNYNPIAEHVLSFDYNFYDFASVWTRVDQEFTKIIIVLNNQSNLTINVNSLKNVKLAFRDGVQCQLHGKHIIAILNTTNDLTTVEAYYASLISASTISMVIHCATTNQTTTLARGEHSEGAGTSLNIIHSNPDYKSHLKSSFHENVFSVSPYKAMWKNDTCIKFHDIDIAITEGKNLIDLTKVRRVVMTHSSDINLTISMNGTNLLFLEVSYLNENISQSCMETIGTITIRKIKAVDNISILGKGLVNIKFMRNVAYLEPSPIYFNESQNIIVLSDHDIEPNTIIFINKTLGIVGHHIYTDNSSILITNIGRESQPCSFLRTVSTNSFAVYIVNFTESRAMQSLIFQFNDIEIRAEQLKYEADKLVALTNIFDLKDCLWSSIMKLPVLVSDTLFK</sequence>
<name>A0A915I655_ROMCU</name>
<dbReference type="Proteomes" id="UP000887565">
    <property type="component" value="Unplaced"/>
</dbReference>
<proteinExistence type="predicted"/>
<accession>A0A915I655</accession>